<dbReference type="InterPro" id="IPR007419">
    <property type="entry name" value="BFD-like_2Fe2S-bd_dom"/>
</dbReference>
<proteinExistence type="predicted"/>
<reference evidence="2 3" key="1">
    <citation type="submission" date="2020-08" db="EMBL/GenBank/DDBJ databases">
        <title>Genomic Encyclopedia of Type Strains, Phase IV (KMG-IV): sequencing the most valuable type-strain genomes for metagenomic binning, comparative biology and taxonomic classification.</title>
        <authorList>
            <person name="Goeker M."/>
        </authorList>
    </citation>
    <scope>NUCLEOTIDE SEQUENCE [LARGE SCALE GENOMIC DNA]</scope>
    <source>
        <strain evidence="2 3">DSM 24194</strain>
    </source>
</reference>
<protein>
    <submittedName>
        <fullName evidence="2">Bacterioferritin-associated ferredoxin</fullName>
    </submittedName>
</protein>
<evidence type="ECO:0000313" key="3">
    <source>
        <dbReference type="Proteomes" id="UP000578569"/>
    </source>
</evidence>
<feature type="domain" description="BFD-like [2Fe-2S]-binding" evidence="1">
    <location>
        <begin position="2"/>
        <end position="51"/>
    </location>
</feature>
<sequence>MIICSCNVIRERDIRDAARKGHPCAVSAYRSMGCEFQCGGCEDHADHIIAEEKALGVAANKTAA</sequence>
<dbReference type="Proteomes" id="UP000578569">
    <property type="component" value="Unassembled WGS sequence"/>
</dbReference>
<name>A0A839YVX9_9SPHN</name>
<keyword evidence="3" id="KW-1185">Reference proteome</keyword>
<evidence type="ECO:0000259" key="1">
    <source>
        <dbReference type="Pfam" id="PF04324"/>
    </source>
</evidence>
<dbReference type="Pfam" id="PF04324">
    <property type="entry name" value="Fer2_BFD"/>
    <property type="match status" value="1"/>
</dbReference>
<comment type="caution">
    <text evidence="2">The sequence shown here is derived from an EMBL/GenBank/DDBJ whole genome shotgun (WGS) entry which is preliminary data.</text>
</comment>
<dbReference type="EMBL" id="JACICF010000001">
    <property type="protein sequence ID" value="MBB3764371.1"/>
    <property type="molecule type" value="Genomic_DNA"/>
</dbReference>
<dbReference type="AlphaFoldDB" id="A0A839YVX9"/>
<dbReference type="RefSeq" id="WP_183933634.1">
    <property type="nucleotide sequence ID" value="NZ_JACICF010000001.1"/>
</dbReference>
<accession>A0A839YVX9</accession>
<gene>
    <name evidence="2" type="ORF">FHS50_001394</name>
</gene>
<evidence type="ECO:0000313" key="2">
    <source>
        <dbReference type="EMBL" id="MBB3764371.1"/>
    </source>
</evidence>
<dbReference type="InterPro" id="IPR041854">
    <property type="entry name" value="BFD-like_2Fe2S-bd_dom_sf"/>
</dbReference>
<organism evidence="2 3">
    <name type="scientific">Sphingomicrobium lutaoense</name>
    <dbReference type="NCBI Taxonomy" id="515949"/>
    <lineage>
        <taxon>Bacteria</taxon>
        <taxon>Pseudomonadati</taxon>
        <taxon>Pseudomonadota</taxon>
        <taxon>Alphaproteobacteria</taxon>
        <taxon>Sphingomonadales</taxon>
        <taxon>Sphingomonadaceae</taxon>
        <taxon>Sphingomicrobium</taxon>
    </lineage>
</organism>
<dbReference type="Gene3D" id="1.10.10.1100">
    <property type="entry name" value="BFD-like [2Fe-2S]-binding domain"/>
    <property type="match status" value="1"/>
</dbReference>